<evidence type="ECO:0000256" key="5">
    <source>
        <dbReference type="ARBA" id="ARBA00022741"/>
    </source>
</evidence>
<dbReference type="OMA" id="WYENITE"/>
<keyword evidence="15" id="KW-1185">Reference proteome</keyword>
<dbReference type="RefSeq" id="XP_035695990.1">
    <property type="nucleotide sequence ID" value="XM_035840097.1"/>
</dbReference>
<dbReference type="InterPro" id="IPR029787">
    <property type="entry name" value="Nucleotide_cyclase"/>
</dbReference>
<comment type="subcellular location">
    <subcellularLocation>
        <location evidence="1">Membrane</location>
        <topology evidence="1">Single-pass type I membrane protein</topology>
    </subcellularLocation>
</comment>
<dbReference type="GO" id="GO:0005525">
    <property type="term" value="F:GTP binding"/>
    <property type="evidence" value="ECO:0007669"/>
    <property type="project" value="UniProtKB-KW"/>
</dbReference>
<dbReference type="Proteomes" id="UP000001554">
    <property type="component" value="Chromosome 13"/>
</dbReference>
<dbReference type="InterPro" id="IPR013587">
    <property type="entry name" value="Nitrate/nitrite_sensing"/>
</dbReference>
<dbReference type="AlphaFoldDB" id="A0A9J7NAQ2"/>
<dbReference type="InterPro" id="IPR050401">
    <property type="entry name" value="Cyclic_nucleotide_synthase"/>
</dbReference>
<name>A0A9J7NAQ2_BRAFL</name>
<feature type="transmembrane region" description="Helical" evidence="13">
    <location>
        <begin position="65"/>
        <end position="87"/>
    </location>
</feature>
<dbReference type="OrthoDB" id="1890790at2759"/>
<keyword evidence="7" id="KW-0342">GTP-binding</keyword>
<dbReference type="Gene3D" id="3.30.70.1230">
    <property type="entry name" value="Nucleotide cyclase"/>
    <property type="match status" value="1"/>
</dbReference>
<dbReference type="GO" id="GO:0005886">
    <property type="term" value="C:plasma membrane"/>
    <property type="evidence" value="ECO:0000318"/>
    <property type="project" value="GO_Central"/>
</dbReference>
<dbReference type="PROSITE" id="PS50125">
    <property type="entry name" value="GUANYLATE_CYCLASE_2"/>
    <property type="match status" value="1"/>
</dbReference>
<keyword evidence="5" id="KW-0547">Nucleotide-binding</keyword>
<keyword evidence="10" id="KW-0325">Glycoprotein</keyword>
<dbReference type="GO" id="GO:0001653">
    <property type="term" value="F:peptide receptor activity"/>
    <property type="evidence" value="ECO:0000318"/>
    <property type="project" value="GO_Central"/>
</dbReference>
<evidence type="ECO:0000259" key="14">
    <source>
        <dbReference type="PROSITE" id="PS50125"/>
    </source>
</evidence>
<keyword evidence="9" id="KW-0675">Receptor</keyword>
<dbReference type="Gene3D" id="6.10.250.780">
    <property type="match status" value="1"/>
</dbReference>
<evidence type="ECO:0000256" key="6">
    <source>
        <dbReference type="ARBA" id="ARBA00022989"/>
    </source>
</evidence>
<accession>A0A9J7NAQ2</accession>
<dbReference type="GO" id="GO:0007168">
    <property type="term" value="P:receptor guanylyl cyclase signaling pathway"/>
    <property type="evidence" value="ECO:0000318"/>
    <property type="project" value="GO_Central"/>
</dbReference>
<keyword evidence="12" id="KW-0141">cGMP biosynthesis</keyword>
<dbReference type="SUPFAM" id="SSF55073">
    <property type="entry name" value="Nucleotide cyclase"/>
    <property type="match status" value="1"/>
</dbReference>
<sequence>MEWITQRTARRIAVPISVDSLQVSQSLSPRPSASSIDIRMDTGTVQRKEAVRAEPASEKMKRKQVILISLVCLLGSVGILVLVVLYLKSTVEMVYLTSQIQEQTEWRTKVMHAVYSLIEERGLTALLIVSKRQHGDQDIGLVLSRVLEAFEVTDTDITEISGWPDKTIEHSPPSSAFHSRENFLRQLNLHRTKIETGGTCDEMMTFYTQAISRLILWVEKSVRSEDRNNVWQILMAYVDLLVAADHADRVRIWGSQYYSQGGLPDTLFMLMSHSDYHSNEFLASSQRFSQGTGMLCSEEFGLGLELLRGAGTSQWWEALGQNRIIPPSFNQSLTWYENITEFVQDLHKCQIYLSDFTTAEVSHQMSHLHRTLALQISLSAVVVLCFFSVVSLVHKMIVWVKNFAAMLEQRTEELRKEKKLTDRLLHEMLPPMIADQLKKRQPVEAESYDQVTVFFSDIVGFTNIAASCTPMQVVEILNSLYVCFDIRIQLYDVYKVETIGDGYMVASGVPERNGDRHAEQIAIMALDLLVAIDEVTIPHSPDKRLRLRIGIHTGPAVAAVVGVKMPRYCLFGDTVNTASRMESSSLPQKIQVSHETYTALRKKDCFIMQPRGEVDIKGKGKMKTYWLVGHKNHREMDVETSLVCSHQRSTRFLAKEHSFDKQRHSVPNLHEHFEPLFYTDNEPLSSPEMPTSRGNTLRAPYNGFIPRNGKVWPS</sequence>
<evidence type="ECO:0000256" key="2">
    <source>
        <dbReference type="ARBA" id="ARBA00012202"/>
    </source>
</evidence>
<dbReference type="PANTHER" id="PTHR11920:SF501">
    <property type="entry name" value="GUANYLATE CYCLASE 32E"/>
    <property type="match status" value="1"/>
</dbReference>
<dbReference type="GO" id="GO:0004383">
    <property type="term" value="F:guanylate cyclase activity"/>
    <property type="evidence" value="ECO:0000318"/>
    <property type="project" value="GO_Central"/>
</dbReference>
<keyword evidence="6 13" id="KW-1133">Transmembrane helix</keyword>
<evidence type="ECO:0000256" key="7">
    <source>
        <dbReference type="ARBA" id="ARBA00023134"/>
    </source>
</evidence>
<evidence type="ECO:0000256" key="3">
    <source>
        <dbReference type="ARBA" id="ARBA00022692"/>
    </source>
</evidence>
<dbReference type="GO" id="GO:0035556">
    <property type="term" value="P:intracellular signal transduction"/>
    <property type="evidence" value="ECO:0007669"/>
    <property type="project" value="InterPro"/>
</dbReference>
<evidence type="ECO:0000256" key="1">
    <source>
        <dbReference type="ARBA" id="ARBA00004479"/>
    </source>
</evidence>
<evidence type="ECO:0000256" key="4">
    <source>
        <dbReference type="ARBA" id="ARBA00022729"/>
    </source>
</evidence>
<evidence type="ECO:0000256" key="12">
    <source>
        <dbReference type="ARBA" id="ARBA00023293"/>
    </source>
</evidence>
<dbReference type="KEGG" id="bfo:118429567"/>
<dbReference type="Pfam" id="PF07701">
    <property type="entry name" value="HNOBA"/>
    <property type="match status" value="1"/>
</dbReference>
<dbReference type="InterPro" id="IPR011645">
    <property type="entry name" value="HNOB_dom_associated"/>
</dbReference>
<dbReference type="EC" id="4.6.1.2" evidence="2"/>
<dbReference type="CDD" id="cd07302">
    <property type="entry name" value="CHD"/>
    <property type="match status" value="1"/>
</dbReference>
<evidence type="ECO:0000313" key="15">
    <source>
        <dbReference type="Proteomes" id="UP000001554"/>
    </source>
</evidence>
<evidence type="ECO:0000313" key="16">
    <source>
        <dbReference type="RefSeq" id="XP_035695990.1"/>
    </source>
</evidence>
<reference evidence="15" key="1">
    <citation type="journal article" date="2020" name="Nat. Ecol. Evol.">
        <title>Deeply conserved synteny resolves early events in vertebrate evolution.</title>
        <authorList>
            <person name="Simakov O."/>
            <person name="Marletaz F."/>
            <person name="Yue J.X."/>
            <person name="O'Connell B."/>
            <person name="Jenkins J."/>
            <person name="Brandt A."/>
            <person name="Calef R."/>
            <person name="Tung C.H."/>
            <person name="Huang T.K."/>
            <person name="Schmutz J."/>
            <person name="Satoh N."/>
            <person name="Yu J.K."/>
            <person name="Putnam N.H."/>
            <person name="Green R.E."/>
            <person name="Rokhsar D.S."/>
        </authorList>
    </citation>
    <scope>NUCLEOTIDE SEQUENCE [LARGE SCALE GENOMIC DNA]</scope>
    <source>
        <strain evidence="15">S238N-H82</strain>
    </source>
</reference>
<feature type="domain" description="Guanylate cyclase" evidence="14">
    <location>
        <begin position="452"/>
        <end position="582"/>
    </location>
</feature>
<dbReference type="SMART" id="SM00044">
    <property type="entry name" value="CYCc"/>
    <property type="match status" value="1"/>
</dbReference>
<reference evidence="16" key="2">
    <citation type="submission" date="2025-08" db="UniProtKB">
        <authorList>
            <consortium name="RefSeq"/>
        </authorList>
    </citation>
    <scope>IDENTIFICATION</scope>
    <source>
        <strain evidence="16">S238N-H82</strain>
        <tissue evidence="16">Testes</tissue>
    </source>
</reference>
<keyword evidence="11" id="KW-0456">Lyase</keyword>
<evidence type="ECO:0000256" key="10">
    <source>
        <dbReference type="ARBA" id="ARBA00023180"/>
    </source>
</evidence>
<keyword evidence="3 13" id="KW-0812">Transmembrane</keyword>
<gene>
    <name evidence="16" type="primary">LOC118429567</name>
</gene>
<keyword evidence="4" id="KW-0732">Signal</keyword>
<dbReference type="Pfam" id="PF00211">
    <property type="entry name" value="Guanylate_cyc"/>
    <property type="match status" value="1"/>
</dbReference>
<dbReference type="GeneID" id="118429567"/>
<proteinExistence type="predicted"/>
<protein>
    <recommendedName>
        <fullName evidence="2">guanylate cyclase</fullName>
        <ecNumber evidence="2">4.6.1.2</ecNumber>
    </recommendedName>
</protein>
<keyword evidence="8 13" id="KW-0472">Membrane</keyword>
<feature type="transmembrane region" description="Helical" evidence="13">
    <location>
        <begin position="372"/>
        <end position="393"/>
    </location>
</feature>
<evidence type="ECO:0000256" key="13">
    <source>
        <dbReference type="SAM" id="Phobius"/>
    </source>
</evidence>
<dbReference type="InterPro" id="IPR001054">
    <property type="entry name" value="A/G_cyclase"/>
</dbReference>
<evidence type="ECO:0000256" key="8">
    <source>
        <dbReference type="ARBA" id="ARBA00023136"/>
    </source>
</evidence>
<dbReference type="FunFam" id="3.30.70.1230:FF:000004">
    <property type="entry name" value="Guanylate cyclase"/>
    <property type="match status" value="1"/>
</dbReference>
<evidence type="ECO:0000256" key="11">
    <source>
        <dbReference type="ARBA" id="ARBA00023239"/>
    </source>
</evidence>
<evidence type="ECO:0000256" key="9">
    <source>
        <dbReference type="ARBA" id="ARBA00023170"/>
    </source>
</evidence>
<dbReference type="PANTHER" id="PTHR11920">
    <property type="entry name" value="GUANYLYL CYCLASE"/>
    <property type="match status" value="1"/>
</dbReference>
<organism evidence="15 16">
    <name type="scientific">Branchiostoma floridae</name>
    <name type="common">Florida lancelet</name>
    <name type="synonym">Amphioxus</name>
    <dbReference type="NCBI Taxonomy" id="7739"/>
    <lineage>
        <taxon>Eukaryota</taxon>
        <taxon>Metazoa</taxon>
        <taxon>Chordata</taxon>
        <taxon>Cephalochordata</taxon>
        <taxon>Leptocardii</taxon>
        <taxon>Amphioxiformes</taxon>
        <taxon>Branchiostomatidae</taxon>
        <taxon>Branchiostoma</taxon>
    </lineage>
</organism>
<dbReference type="Pfam" id="PF08376">
    <property type="entry name" value="NIT"/>
    <property type="match status" value="1"/>
</dbReference>
<dbReference type="GO" id="GO:0006182">
    <property type="term" value="P:cGMP biosynthetic process"/>
    <property type="evidence" value="ECO:0000318"/>
    <property type="project" value="GO_Central"/>
</dbReference>